<evidence type="ECO:0000313" key="1">
    <source>
        <dbReference type="EMBL" id="KAK7250088.1"/>
    </source>
</evidence>
<dbReference type="KEGG" id="aaf:AURANDRAFT_66449"/>
<reference evidence="1 2" key="1">
    <citation type="submission" date="2024-03" db="EMBL/GenBank/DDBJ databases">
        <title>Aureococcus anophagefferens CCMP1851 and Kratosvirus quantuckense: Draft genome of a second virus-susceptible host strain in the model system.</title>
        <authorList>
            <person name="Chase E."/>
            <person name="Truchon A.R."/>
            <person name="Schepens W."/>
            <person name="Wilhelm S.W."/>
        </authorList>
    </citation>
    <scope>NUCLEOTIDE SEQUENCE [LARGE SCALE GENOMIC DNA]</scope>
    <source>
        <strain evidence="1 2">CCMP1851</strain>
    </source>
</reference>
<proteinExistence type="predicted"/>
<dbReference type="InterPro" id="IPR027417">
    <property type="entry name" value="P-loop_NTPase"/>
</dbReference>
<name>A0ABR1GA77_AURAN</name>
<dbReference type="Gene3D" id="3.40.50.300">
    <property type="entry name" value="P-loop containing nucleotide triphosphate hydrolases"/>
    <property type="match status" value="1"/>
</dbReference>
<dbReference type="Proteomes" id="UP001363151">
    <property type="component" value="Unassembled WGS sequence"/>
</dbReference>
<sequence>MRLAWPLVVAWCAGQPYRPDQYRSHQARLASLPRLTCEKDAVVDKARTVADEPVLLFIHVFKAAGSSVRELFRRYAERCGRRWACLVQCANGGQATDRGVLPCRLRDTVNLNRASVVQPNGAQTGARAMRRNPDAAGLGVGAHIIGGHYHYGMHAILPPERPYLYFTVVREPLATWISGLRYNNKHLDSVAKLTTAMTSEMEKRGHYANAITYLIEASRTKRASAANKLHFALQHLENVAVVGAVESWQTTLDLLTHVLDGDEASPAMWNRYRNRKRANKAKTDVSPRDVVASLKRSGDWPRCAAYLETENAFYVAALRKHATACRVVLGDRCRLRWHGGLVGLLNASLLELPLLDAAALDGAQRLNAPT</sequence>
<accession>A0ABR1GA77</accession>
<keyword evidence="2" id="KW-1185">Reference proteome</keyword>
<gene>
    <name evidence="1" type="ORF">SO694_00006211</name>
</gene>
<organism evidence="1 2">
    <name type="scientific">Aureococcus anophagefferens</name>
    <name type="common">Harmful bloom alga</name>
    <dbReference type="NCBI Taxonomy" id="44056"/>
    <lineage>
        <taxon>Eukaryota</taxon>
        <taxon>Sar</taxon>
        <taxon>Stramenopiles</taxon>
        <taxon>Ochrophyta</taxon>
        <taxon>Pelagophyceae</taxon>
        <taxon>Pelagomonadales</taxon>
        <taxon>Pelagomonadaceae</taxon>
        <taxon>Aureococcus</taxon>
    </lineage>
</organism>
<protein>
    <submittedName>
        <fullName evidence="1">Uncharacterized protein</fullName>
    </submittedName>
</protein>
<evidence type="ECO:0000313" key="2">
    <source>
        <dbReference type="Proteomes" id="UP001363151"/>
    </source>
</evidence>
<dbReference type="EMBL" id="JBBJCI010000038">
    <property type="protein sequence ID" value="KAK7250088.1"/>
    <property type="molecule type" value="Genomic_DNA"/>
</dbReference>
<comment type="caution">
    <text evidence="1">The sequence shown here is derived from an EMBL/GenBank/DDBJ whole genome shotgun (WGS) entry which is preliminary data.</text>
</comment>